<dbReference type="PROSITE" id="PS51406">
    <property type="entry name" value="FIBRINOGEN_C_2"/>
    <property type="match status" value="1"/>
</dbReference>
<feature type="signal peptide" evidence="1">
    <location>
        <begin position="1"/>
        <end position="17"/>
    </location>
</feature>
<dbReference type="InterPro" id="IPR050373">
    <property type="entry name" value="Fibrinogen_C-term_domain"/>
</dbReference>
<reference evidence="4" key="1">
    <citation type="submission" date="2025-08" db="UniProtKB">
        <authorList>
            <consortium name="RefSeq"/>
        </authorList>
    </citation>
    <scope>IDENTIFICATION</scope>
    <source>
        <tissue evidence="4">Adult</tissue>
    </source>
</reference>
<keyword evidence="1" id="KW-0732">Signal</keyword>
<dbReference type="GO" id="GO:0005615">
    <property type="term" value="C:extracellular space"/>
    <property type="evidence" value="ECO:0007669"/>
    <property type="project" value="TreeGrafter"/>
</dbReference>
<dbReference type="RefSeq" id="XP_011198971.2">
    <property type="nucleotide sequence ID" value="XM_011200669.4"/>
</dbReference>
<feature type="domain" description="Fibrinogen C-terminal" evidence="2">
    <location>
        <begin position="25"/>
        <end position="253"/>
    </location>
</feature>
<dbReference type="PANTHER" id="PTHR19143">
    <property type="entry name" value="FIBRINOGEN/TENASCIN/ANGIOPOEITIN"/>
    <property type="match status" value="1"/>
</dbReference>
<proteinExistence type="predicted"/>
<evidence type="ECO:0000313" key="4">
    <source>
        <dbReference type="RefSeq" id="XP_011198971.2"/>
    </source>
</evidence>
<keyword evidence="3" id="KW-1185">Reference proteome</keyword>
<dbReference type="Proteomes" id="UP001652620">
    <property type="component" value="Chromosome 3"/>
</dbReference>
<dbReference type="SUPFAM" id="SSF56496">
    <property type="entry name" value="Fibrinogen C-terminal domain-like"/>
    <property type="match status" value="1"/>
</dbReference>
<evidence type="ECO:0000313" key="3">
    <source>
        <dbReference type="Proteomes" id="UP001652620"/>
    </source>
</evidence>
<dbReference type="Gene3D" id="3.90.215.10">
    <property type="entry name" value="Gamma Fibrinogen, chain A, domain 1"/>
    <property type="match status" value="1"/>
</dbReference>
<dbReference type="KEGG" id="bdr:105223064"/>
<dbReference type="AlphaFoldDB" id="A0A6I9V839"/>
<dbReference type="Pfam" id="PF00147">
    <property type="entry name" value="Fibrinogen_C"/>
    <property type="match status" value="1"/>
</dbReference>
<dbReference type="InterPro" id="IPR002181">
    <property type="entry name" value="Fibrinogen_a/b/g_C_dom"/>
</dbReference>
<evidence type="ECO:0000259" key="2">
    <source>
        <dbReference type="PROSITE" id="PS51406"/>
    </source>
</evidence>
<dbReference type="OrthoDB" id="6145874at2759"/>
<feature type="chain" id="PRO_5045349432" evidence="1">
    <location>
        <begin position="18"/>
        <end position="257"/>
    </location>
</feature>
<dbReference type="CDD" id="cd00087">
    <property type="entry name" value="FReD"/>
    <property type="match status" value="1"/>
</dbReference>
<dbReference type="InParanoid" id="A0A6I9V839"/>
<gene>
    <name evidence="4" type="primary">LOC105223064</name>
</gene>
<dbReference type="PANTHER" id="PTHR19143:SF327">
    <property type="entry name" value="FI21813P1-RELATED"/>
    <property type="match status" value="1"/>
</dbReference>
<sequence length="257" mass="29092">MHRQCAILIAFALLTLCQFENATGSTKQYLPTSCAEAVHFSGRKPSSGIYQLRAQLPDQGDILFYVYCLLNPNGGEAWTVIQRRQDGNIHFNRNWREYKNGFGNLSRNFFIGLDKLHALTATKLNELWIQLKDFENVEKNATYESFALGSEEEKYALIVLGAYSGSAGDSLTGMHDGRKFSTYDQDNSERGVNCAEIYKGGWWFSMDKCLNSHLNGYYKNSSAAVASKGLIWSSWHGRDSSLKYVHMAIRPKYNSFV</sequence>
<evidence type="ECO:0000256" key="1">
    <source>
        <dbReference type="SAM" id="SignalP"/>
    </source>
</evidence>
<name>A0A6I9V839_BACDO</name>
<dbReference type="InterPro" id="IPR014716">
    <property type="entry name" value="Fibrinogen_a/b/g_C_1"/>
</dbReference>
<organism evidence="3 4">
    <name type="scientific">Bactrocera dorsalis</name>
    <name type="common">Oriental fruit fly</name>
    <name type="synonym">Dacus dorsalis</name>
    <dbReference type="NCBI Taxonomy" id="27457"/>
    <lineage>
        <taxon>Eukaryota</taxon>
        <taxon>Metazoa</taxon>
        <taxon>Ecdysozoa</taxon>
        <taxon>Arthropoda</taxon>
        <taxon>Hexapoda</taxon>
        <taxon>Insecta</taxon>
        <taxon>Pterygota</taxon>
        <taxon>Neoptera</taxon>
        <taxon>Endopterygota</taxon>
        <taxon>Diptera</taxon>
        <taxon>Brachycera</taxon>
        <taxon>Muscomorpha</taxon>
        <taxon>Tephritoidea</taxon>
        <taxon>Tephritidae</taxon>
        <taxon>Bactrocera</taxon>
        <taxon>Bactrocera</taxon>
    </lineage>
</organism>
<dbReference type="InterPro" id="IPR036056">
    <property type="entry name" value="Fibrinogen-like_C"/>
</dbReference>
<dbReference type="SMART" id="SM00186">
    <property type="entry name" value="FBG"/>
    <property type="match status" value="1"/>
</dbReference>
<dbReference type="GeneID" id="105223064"/>
<accession>A0A6I9V839</accession>
<protein>
    <submittedName>
        <fullName evidence="4">Fibrinogen-like protein 1</fullName>
    </submittedName>
</protein>